<dbReference type="RefSeq" id="XP_028041173.1">
    <property type="nucleotide sequence ID" value="XM_028185372.1"/>
</dbReference>
<dbReference type="OrthoDB" id="6434695at2759"/>
<dbReference type="Proteomes" id="UP000504629">
    <property type="component" value="Unplaced"/>
</dbReference>
<gene>
    <name evidence="3" type="primary">LOC114251187</name>
</gene>
<reference evidence="3" key="1">
    <citation type="submission" date="2025-08" db="UniProtKB">
        <authorList>
            <consortium name="RefSeq"/>
        </authorList>
    </citation>
    <scope>IDENTIFICATION</scope>
    <source>
        <tissue evidence="3">Silk gland</tissue>
    </source>
</reference>
<name>A0A6J2KHV5_BOMMA</name>
<keyword evidence="1" id="KW-0812">Transmembrane</keyword>
<dbReference type="AlphaFoldDB" id="A0A6J2KHV5"/>
<dbReference type="KEGG" id="bman:114251187"/>
<dbReference type="GeneID" id="114251187"/>
<evidence type="ECO:0000313" key="3">
    <source>
        <dbReference type="RefSeq" id="XP_028041173.1"/>
    </source>
</evidence>
<keyword evidence="1" id="KW-1133">Transmembrane helix</keyword>
<protein>
    <submittedName>
        <fullName evidence="3">Uncharacterized protein LOC114251187</fullName>
    </submittedName>
</protein>
<feature type="transmembrane region" description="Helical" evidence="1">
    <location>
        <begin position="12"/>
        <end position="28"/>
    </location>
</feature>
<keyword evidence="2" id="KW-1185">Reference proteome</keyword>
<organism evidence="2 3">
    <name type="scientific">Bombyx mandarina</name>
    <name type="common">Wild silk moth</name>
    <name type="synonym">Wild silkworm</name>
    <dbReference type="NCBI Taxonomy" id="7092"/>
    <lineage>
        <taxon>Eukaryota</taxon>
        <taxon>Metazoa</taxon>
        <taxon>Ecdysozoa</taxon>
        <taxon>Arthropoda</taxon>
        <taxon>Hexapoda</taxon>
        <taxon>Insecta</taxon>
        <taxon>Pterygota</taxon>
        <taxon>Neoptera</taxon>
        <taxon>Endopterygota</taxon>
        <taxon>Lepidoptera</taxon>
        <taxon>Glossata</taxon>
        <taxon>Ditrysia</taxon>
        <taxon>Bombycoidea</taxon>
        <taxon>Bombycidae</taxon>
        <taxon>Bombycinae</taxon>
        <taxon>Bombyx</taxon>
    </lineage>
</organism>
<proteinExistence type="predicted"/>
<evidence type="ECO:0000256" key="1">
    <source>
        <dbReference type="SAM" id="Phobius"/>
    </source>
</evidence>
<evidence type="ECO:0000313" key="2">
    <source>
        <dbReference type="Proteomes" id="UP000504629"/>
    </source>
</evidence>
<sequence length="54" mass="6231">MNLKQFTTKNAVLLIMIPALGGLHYGWYKLQSVDSLVPDKDRSRLPKWLQELGF</sequence>
<accession>A0A6J2KHV5</accession>
<keyword evidence="1" id="KW-0472">Membrane</keyword>